<sequence>LSVLMCARMNNLFVLSALACILLFGFIGMKDDLSKILGKSNTAGLTPRAKLLFQIGAALIIAFILYTAIDLDTTFFVPFYKYPLFDMKLLALAFWVLVMISASNAVNLTDGLDGLATVPSILSILSLAVFVYVGGNAFLSSYLLLPKVGGSGEVVIVATAVMGSLVGFLWFNCYPAEIFMGDSGSLSIGAFIGYMAIISKNEILLLLIGFVFVLETVSVILQVGSFKTRKKRIFLMAPIHHHFEVKGWPENKIIVSIEDQMITLFGHGTTTKAIAKRYGGECQIFDDHFTCKSEDAFGNLLLPPSDFDPKTSDIEIPSPGFPSNHPLIKQAKHVTSEYDFFKESMPFSIWISGTNGKTTTTQMCHYLLEEKGALAGGNIGTPLAELSETAPIWILETSSFTFHYTKMATPDIYLLLPIKPDHLTWHGTMEAYIEAKLSPLKRMKEGSVAILPKAFAQAPTLAHVVSYENEYDLAEQMNIDITKVNFKSPFLLDALLAMSAQKILLDTVSYDRINSFTIDHYKIEEFHDKQGRLWVDDSKGTNVDATIEALKRYQKEEILLVLGGDDKGVDLQELFDFMKSLHVTVFAIGSNTERLASFATKEGIALHQCYVLEEAMKQIHTVHTTRSIALLSPAAASLDQFKSYAHRGDRFKELALAET</sequence>
<dbReference type="PANTHER" id="PTHR22926:SF5">
    <property type="entry name" value="PHOSPHO-N-ACETYLMURAMOYL-PENTAPEPTIDE-TRANSFERASE HOMOLOG"/>
    <property type="match status" value="1"/>
</dbReference>
<evidence type="ECO:0000256" key="2">
    <source>
        <dbReference type="ARBA" id="ARBA00004496"/>
    </source>
</evidence>
<dbReference type="EMBL" id="LFYR01001178">
    <property type="protein sequence ID" value="KMZ64118.1"/>
    <property type="molecule type" value="Genomic_DNA"/>
</dbReference>
<accession>A0A0K9P549</accession>
<dbReference type="GO" id="GO:0008963">
    <property type="term" value="F:phospho-N-acetylmuramoyl-pentapeptide-transferase activity"/>
    <property type="evidence" value="ECO:0000318"/>
    <property type="project" value="GO_Central"/>
</dbReference>
<organism evidence="14 15">
    <name type="scientific">Zostera marina</name>
    <name type="common">Eelgrass</name>
    <dbReference type="NCBI Taxonomy" id="29655"/>
    <lineage>
        <taxon>Eukaryota</taxon>
        <taxon>Viridiplantae</taxon>
        <taxon>Streptophyta</taxon>
        <taxon>Embryophyta</taxon>
        <taxon>Tracheophyta</taxon>
        <taxon>Spermatophyta</taxon>
        <taxon>Magnoliopsida</taxon>
        <taxon>Liliopsida</taxon>
        <taxon>Zosteraceae</taxon>
        <taxon>Zostera</taxon>
    </lineage>
</organism>
<dbReference type="PROSITE" id="PS01348">
    <property type="entry name" value="MRAY_2"/>
    <property type="match status" value="1"/>
</dbReference>
<dbReference type="Gene3D" id="3.90.190.20">
    <property type="entry name" value="Mur ligase, C-terminal domain"/>
    <property type="match status" value="1"/>
</dbReference>
<dbReference type="Gene3D" id="3.40.1190.10">
    <property type="entry name" value="Mur-like, catalytic domain"/>
    <property type="match status" value="1"/>
</dbReference>
<keyword evidence="15" id="KW-1185">Reference proteome</keyword>
<feature type="transmembrane region" description="Helical" evidence="12">
    <location>
        <begin position="178"/>
        <end position="197"/>
    </location>
</feature>
<evidence type="ECO:0000256" key="7">
    <source>
        <dbReference type="ARBA" id="ARBA00022692"/>
    </source>
</evidence>
<evidence type="ECO:0000256" key="9">
    <source>
        <dbReference type="ARBA" id="ARBA00022840"/>
    </source>
</evidence>
<dbReference type="GO" id="GO:0008360">
    <property type="term" value="P:regulation of cell shape"/>
    <property type="evidence" value="ECO:0007669"/>
    <property type="project" value="InterPro"/>
</dbReference>
<dbReference type="Pfam" id="PF00953">
    <property type="entry name" value="Glycos_transf_4"/>
    <property type="match status" value="1"/>
</dbReference>
<dbReference type="OrthoDB" id="2017201at2759"/>
<feature type="transmembrane region" description="Helical" evidence="12">
    <location>
        <begin position="51"/>
        <end position="69"/>
    </location>
</feature>
<dbReference type="STRING" id="29655.A0A0K9P549"/>
<keyword evidence="5 14" id="KW-0436">Ligase</keyword>
<dbReference type="InterPro" id="IPR036565">
    <property type="entry name" value="Mur-like_cat_sf"/>
</dbReference>
<dbReference type="SUPFAM" id="SSF53244">
    <property type="entry name" value="MurD-like peptide ligases, peptide-binding domain"/>
    <property type="match status" value="1"/>
</dbReference>
<dbReference type="GO" id="GO:0071555">
    <property type="term" value="P:cell wall organization"/>
    <property type="evidence" value="ECO:0000318"/>
    <property type="project" value="GO_Central"/>
</dbReference>
<dbReference type="InterPro" id="IPR005762">
    <property type="entry name" value="MurD"/>
</dbReference>
<feature type="transmembrane region" description="Helical" evidence="12">
    <location>
        <begin position="154"/>
        <end position="171"/>
    </location>
</feature>
<dbReference type="InterPro" id="IPR003524">
    <property type="entry name" value="PNAcMuramoyl-5peptid_Trfase"/>
</dbReference>
<feature type="transmembrane region" description="Helical" evidence="12">
    <location>
        <begin position="203"/>
        <end position="226"/>
    </location>
</feature>
<dbReference type="CDD" id="cd06852">
    <property type="entry name" value="GT_MraY"/>
    <property type="match status" value="1"/>
</dbReference>
<evidence type="ECO:0000256" key="4">
    <source>
        <dbReference type="ARBA" id="ARBA00005583"/>
    </source>
</evidence>
<keyword evidence="8" id="KW-0547">Nucleotide-binding</keyword>
<evidence type="ECO:0000313" key="14">
    <source>
        <dbReference type="EMBL" id="KMZ64118.1"/>
    </source>
</evidence>
<dbReference type="InterPro" id="IPR013221">
    <property type="entry name" value="Mur_ligase_cen"/>
</dbReference>
<dbReference type="InterPro" id="IPR018109">
    <property type="entry name" value="Folylpolyglutamate_synth_CS"/>
</dbReference>
<evidence type="ECO:0000259" key="13">
    <source>
        <dbReference type="Pfam" id="PF08245"/>
    </source>
</evidence>
<dbReference type="SUPFAM" id="SSF53623">
    <property type="entry name" value="MurD-like peptide ligases, catalytic domain"/>
    <property type="match status" value="1"/>
</dbReference>
<evidence type="ECO:0000256" key="12">
    <source>
        <dbReference type="SAM" id="Phobius"/>
    </source>
</evidence>
<dbReference type="GO" id="GO:0051301">
    <property type="term" value="P:cell division"/>
    <property type="evidence" value="ECO:0007669"/>
    <property type="project" value="InterPro"/>
</dbReference>
<comment type="subcellular location">
    <subcellularLocation>
        <location evidence="2">Cytoplasm</location>
    </subcellularLocation>
    <subcellularLocation>
        <location evidence="1">Membrane</location>
        <topology evidence="1">Multi-pass membrane protein</topology>
    </subcellularLocation>
</comment>
<keyword evidence="6" id="KW-0808">Transferase</keyword>
<dbReference type="UniPathway" id="UPA00219"/>
<comment type="pathway">
    <text evidence="3">Cell wall biogenesis; peptidoglycan biosynthesis.</text>
</comment>
<dbReference type="PROSITE" id="PS01011">
    <property type="entry name" value="FOLYLPOLYGLU_SYNT_1"/>
    <property type="match status" value="1"/>
</dbReference>
<dbReference type="Proteomes" id="UP000036987">
    <property type="component" value="Unassembled WGS sequence"/>
</dbReference>
<dbReference type="GO" id="GO:0008764">
    <property type="term" value="F:UDP-N-acetylmuramoylalanine-D-glutamate ligase activity"/>
    <property type="evidence" value="ECO:0007669"/>
    <property type="project" value="InterPro"/>
</dbReference>
<evidence type="ECO:0000256" key="10">
    <source>
        <dbReference type="ARBA" id="ARBA00022989"/>
    </source>
</evidence>
<dbReference type="AlphaFoldDB" id="A0A0K9P549"/>
<dbReference type="InterPro" id="IPR036615">
    <property type="entry name" value="Mur_ligase_C_dom_sf"/>
</dbReference>
<evidence type="ECO:0000256" key="8">
    <source>
        <dbReference type="ARBA" id="ARBA00022741"/>
    </source>
</evidence>
<dbReference type="Pfam" id="PF08245">
    <property type="entry name" value="Mur_ligase_M"/>
    <property type="match status" value="1"/>
</dbReference>
<dbReference type="InterPro" id="IPR018480">
    <property type="entry name" value="PNAcMuramoyl-5peptid_Trfase_CS"/>
</dbReference>
<evidence type="ECO:0000313" key="15">
    <source>
        <dbReference type="Proteomes" id="UP000036987"/>
    </source>
</evidence>
<evidence type="ECO:0000256" key="3">
    <source>
        <dbReference type="ARBA" id="ARBA00004752"/>
    </source>
</evidence>
<dbReference type="PANTHER" id="PTHR22926">
    <property type="entry name" value="PHOSPHO-N-ACETYLMURAMOYL-PENTAPEPTIDE-TRANSFERASE"/>
    <property type="match status" value="1"/>
</dbReference>
<comment type="similarity">
    <text evidence="4">Belongs to the glycosyltransferase 4 family. MraY subfamily.</text>
</comment>
<dbReference type="InterPro" id="IPR000715">
    <property type="entry name" value="Glycosyl_transferase_4"/>
</dbReference>
<evidence type="ECO:0000256" key="5">
    <source>
        <dbReference type="ARBA" id="ARBA00022598"/>
    </source>
</evidence>
<dbReference type="GO" id="GO:0005737">
    <property type="term" value="C:cytoplasm"/>
    <property type="evidence" value="ECO:0007669"/>
    <property type="project" value="UniProtKB-SubCell"/>
</dbReference>
<keyword evidence="11 12" id="KW-0472">Membrane</keyword>
<keyword evidence="9" id="KW-0067">ATP-binding</keyword>
<name>A0A0K9P549_ZOSMR</name>
<feature type="transmembrane region" description="Helical" evidence="12">
    <location>
        <begin position="89"/>
        <end position="108"/>
    </location>
</feature>
<dbReference type="HAMAP" id="MF_00639">
    <property type="entry name" value="MurD"/>
    <property type="match status" value="1"/>
</dbReference>
<keyword evidence="7 12" id="KW-0812">Transmembrane</keyword>
<evidence type="ECO:0000256" key="11">
    <source>
        <dbReference type="ARBA" id="ARBA00023136"/>
    </source>
</evidence>
<feature type="non-terminal residue" evidence="14">
    <location>
        <position position="1"/>
    </location>
</feature>
<feature type="domain" description="Mur ligase central" evidence="13">
    <location>
        <begin position="351"/>
        <end position="453"/>
    </location>
</feature>
<reference evidence="15" key="1">
    <citation type="journal article" date="2016" name="Nature">
        <title>The genome of the seagrass Zostera marina reveals angiosperm adaptation to the sea.</title>
        <authorList>
            <person name="Olsen J.L."/>
            <person name="Rouze P."/>
            <person name="Verhelst B."/>
            <person name="Lin Y.-C."/>
            <person name="Bayer T."/>
            <person name="Collen J."/>
            <person name="Dattolo E."/>
            <person name="De Paoli E."/>
            <person name="Dittami S."/>
            <person name="Maumus F."/>
            <person name="Michel G."/>
            <person name="Kersting A."/>
            <person name="Lauritano C."/>
            <person name="Lohaus R."/>
            <person name="Toepel M."/>
            <person name="Tonon T."/>
            <person name="Vanneste K."/>
            <person name="Amirebrahimi M."/>
            <person name="Brakel J."/>
            <person name="Bostroem C."/>
            <person name="Chovatia M."/>
            <person name="Grimwood J."/>
            <person name="Jenkins J.W."/>
            <person name="Jueterbock A."/>
            <person name="Mraz A."/>
            <person name="Stam W.T."/>
            <person name="Tice H."/>
            <person name="Bornberg-Bauer E."/>
            <person name="Green P.J."/>
            <person name="Pearson G.A."/>
            <person name="Procaccini G."/>
            <person name="Duarte C.M."/>
            <person name="Schmutz J."/>
            <person name="Reusch T.B.H."/>
            <person name="Van de Peer Y."/>
        </authorList>
    </citation>
    <scope>NUCLEOTIDE SEQUENCE [LARGE SCALE GENOMIC DNA]</scope>
    <source>
        <strain evidence="15">cv. Finnish</strain>
    </source>
</reference>
<feature type="transmembrane region" description="Helical" evidence="12">
    <location>
        <begin position="115"/>
        <end position="134"/>
    </location>
</feature>
<evidence type="ECO:0000256" key="6">
    <source>
        <dbReference type="ARBA" id="ARBA00022679"/>
    </source>
</evidence>
<dbReference type="GO" id="GO:0005524">
    <property type="term" value="F:ATP binding"/>
    <property type="evidence" value="ECO:0007669"/>
    <property type="project" value="UniProtKB-KW"/>
</dbReference>
<comment type="caution">
    <text evidence="14">The sequence shown here is derived from an EMBL/GenBank/DDBJ whole genome shotgun (WGS) entry which is preliminary data.</text>
</comment>
<feature type="transmembrane region" description="Helical" evidence="12">
    <location>
        <begin position="12"/>
        <end position="30"/>
    </location>
</feature>
<gene>
    <name evidence="14" type="ORF">ZOSMA_3816G00020</name>
</gene>
<dbReference type="NCBIfam" id="TIGR00445">
    <property type="entry name" value="mraY"/>
    <property type="match status" value="1"/>
</dbReference>
<keyword evidence="10 12" id="KW-1133">Transmembrane helix</keyword>
<protein>
    <submittedName>
        <fullName evidence="14">UDP-N-acetylmuramoyl-L-alanine--D-glutamate ligase</fullName>
    </submittedName>
</protein>
<evidence type="ECO:0000256" key="1">
    <source>
        <dbReference type="ARBA" id="ARBA00004141"/>
    </source>
</evidence>
<dbReference type="GO" id="GO:0044038">
    <property type="term" value="P:cell wall macromolecule biosynthetic process"/>
    <property type="evidence" value="ECO:0000318"/>
    <property type="project" value="GO_Central"/>
</dbReference>
<dbReference type="GO" id="GO:0004326">
    <property type="term" value="F:tetrahydrofolylpolyglutamate synthase activity"/>
    <property type="evidence" value="ECO:0007669"/>
    <property type="project" value="InterPro"/>
</dbReference>
<dbReference type="NCBIfam" id="TIGR01087">
    <property type="entry name" value="murD"/>
    <property type="match status" value="1"/>
</dbReference>
<dbReference type="GO" id="GO:0005886">
    <property type="term" value="C:plasma membrane"/>
    <property type="evidence" value="ECO:0000318"/>
    <property type="project" value="GO_Central"/>
</dbReference>
<proteinExistence type="inferred from homology"/>